<evidence type="ECO:0000313" key="2">
    <source>
        <dbReference type="EMBL" id="MFC3448651.1"/>
    </source>
</evidence>
<keyword evidence="3" id="KW-1185">Reference proteome</keyword>
<sequence length="114" mass="12346">MLGAVDHSDRPGLVPSPFVQSRQRVHEELVAAAADQVVEFGHGLRGFGPEVVLVVDGQEPRQHPARTEAAQEHAQGRRQEGHRQPVPERDTAPALARTPSSFATMISTAHSSPF</sequence>
<dbReference type="Proteomes" id="UP001595645">
    <property type="component" value="Unassembled WGS sequence"/>
</dbReference>
<feature type="region of interest" description="Disordered" evidence="1">
    <location>
        <begin position="58"/>
        <end position="114"/>
    </location>
</feature>
<evidence type="ECO:0000256" key="1">
    <source>
        <dbReference type="SAM" id="MobiDB-lite"/>
    </source>
</evidence>
<reference evidence="3" key="1">
    <citation type="journal article" date="2019" name="Int. J. Syst. Evol. Microbiol.">
        <title>The Global Catalogue of Microorganisms (GCM) 10K type strain sequencing project: providing services to taxonomists for standard genome sequencing and annotation.</title>
        <authorList>
            <consortium name="The Broad Institute Genomics Platform"/>
            <consortium name="The Broad Institute Genome Sequencing Center for Infectious Disease"/>
            <person name="Wu L."/>
            <person name="Ma J."/>
        </authorList>
    </citation>
    <scope>NUCLEOTIDE SEQUENCE [LARGE SCALE GENOMIC DNA]</scope>
    <source>
        <strain evidence="3">CGMCC 4.7676</strain>
    </source>
</reference>
<evidence type="ECO:0000313" key="3">
    <source>
        <dbReference type="Proteomes" id="UP001595645"/>
    </source>
</evidence>
<feature type="compositionally biased region" description="Polar residues" evidence="1">
    <location>
        <begin position="98"/>
        <end position="114"/>
    </location>
</feature>
<feature type="compositionally biased region" description="Basic and acidic residues" evidence="1">
    <location>
        <begin position="58"/>
        <end position="91"/>
    </location>
</feature>
<accession>A0ABV7NT16</accession>
<gene>
    <name evidence="2" type="ORF">ACFOSH_04325</name>
</gene>
<dbReference type="EMBL" id="JBHRWK010000009">
    <property type="protein sequence ID" value="MFC3448651.1"/>
    <property type="molecule type" value="Genomic_DNA"/>
</dbReference>
<protein>
    <submittedName>
        <fullName evidence="2">Uncharacterized protein</fullName>
    </submittedName>
</protein>
<proteinExistence type="predicted"/>
<organism evidence="2 3">
    <name type="scientific">Amycolatopsis speibonae</name>
    <dbReference type="NCBI Taxonomy" id="1450224"/>
    <lineage>
        <taxon>Bacteria</taxon>
        <taxon>Bacillati</taxon>
        <taxon>Actinomycetota</taxon>
        <taxon>Actinomycetes</taxon>
        <taxon>Pseudonocardiales</taxon>
        <taxon>Pseudonocardiaceae</taxon>
        <taxon>Amycolatopsis</taxon>
    </lineage>
</organism>
<name>A0ABV7NT16_9PSEU</name>
<dbReference type="RefSeq" id="WP_378237329.1">
    <property type="nucleotide sequence ID" value="NZ_JBHRWK010000009.1"/>
</dbReference>
<comment type="caution">
    <text evidence="2">The sequence shown here is derived from an EMBL/GenBank/DDBJ whole genome shotgun (WGS) entry which is preliminary data.</text>
</comment>